<evidence type="ECO:0000313" key="1">
    <source>
        <dbReference type="EMBL" id="KAK8948920.1"/>
    </source>
</evidence>
<dbReference type="EMBL" id="JBBWWQ010000004">
    <property type="protein sequence ID" value="KAK8948920.1"/>
    <property type="molecule type" value="Genomic_DNA"/>
</dbReference>
<protein>
    <submittedName>
        <fullName evidence="1">Uncharacterized protein</fullName>
    </submittedName>
</protein>
<gene>
    <name evidence="1" type="ORF">KSP39_PZI005119</name>
</gene>
<organism evidence="1 2">
    <name type="scientific">Platanthera zijinensis</name>
    <dbReference type="NCBI Taxonomy" id="2320716"/>
    <lineage>
        <taxon>Eukaryota</taxon>
        <taxon>Viridiplantae</taxon>
        <taxon>Streptophyta</taxon>
        <taxon>Embryophyta</taxon>
        <taxon>Tracheophyta</taxon>
        <taxon>Spermatophyta</taxon>
        <taxon>Magnoliopsida</taxon>
        <taxon>Liliopsida</taxon>
        <taxon>Asparagales</taxon>
        <taxon>Orchidaceae</taxon>
        <taxon>Orchidoideae</taxon>
        <taxon>Orchideae</taxon>
        <taxon>Orchidinae</taxon>
        <taxon>Platanthera</taxon>
    </lineage>
</organism>
<reference evidence="1 2" key="1">
    <citation type="journal article" date="2022" name="Nat. Plants">
        <title>Genomes of leafy and leafless Platanthera orchids illuminate the evolution of mycoheterotrophy.</title>
        <authorList>
            <person name="Li M.H."/>
            <person name="Liu K.W."/>
            <person name="Li Z."/>
            <person name="Lu H.C."/>
            <person name="Ye Q.L."/>
            <person name="Zhang D."/>
            <person name="Wang J.Y."/>
            <person name="Li Y.F."/>
            <person name="Zhong Z.M."/>
            <person name="Liu X."/>
            <person name="Yu X."/>
            <person name="Liu D.K."/>
            <person name="Tu X.D."/>
            <person name="Liu B."/>
            <person name="Hao Y."/>
            <person name="Liao X.Y."/>
            <person name="Jiang Y.T."/>
            <person name="Sun W.H."/>
            <person name="Chen J."/>
            <person name="Chen Y.Q."/>
            <person name="Ai Y."/>
            <person name="Zhai J.W."/>
            <person name="Wu S.S."/>
            <person name="Zhou Z."/>
            <person name="Hsiao Y.Y."/>
            <person name="Wu W.L."/>
            <person name="Chen Y.Y."/>
            <person name="Lin Y.F."/>
            <person name="Hsu J.L."/>
            <person name="Li C.Y."/>
            <person name="Wang Z.W."/>
            <person name="Zhao X."/>
            <person name="Zhong W.Y."/>
            <person name="Ma X.K."/>
            <person name="Ma L."/>
            <person name="Huang J."/>
            <person name="Chen G.Z."/>
            <person name="Huang M.Z."/>
            <person name="Huang L."/>
            <person name="Peng D.H."/>
            <person name="Luo Y.B."/>
            <person name="Zou S.Q."/>
            <person name="Chen S.P."/>
            <person name="Lan S."/>
            <person name="Tsai W.C."/>
            <person name="Van de Peer Y."/>
            <person name="Liu Z.J."/>
        </authorList>
    </citation>
    <scope>NUCLEOTIDE SEQUENCE [LARGE SCALE GENOMIC DNA]</scope>
    <source>
        <strain evidence="1">Lor287</strain>
    </source>
</reference>
<name>A0AAP0GAZ8_9ASPA</name>
<dbReference type="Proteomes" id="UP001418222">
    <property type="component" value="Unassembled WGS sequence"/>
</dbReference>
<dbReference type="AlphaFoldDB" id="A0AAP0GAZ8"/>
<proteinExistence type="predicted"/>
<sequence length="165" mass="18253">MCASPGNGATFAFMEGDSYAILPLMCHGRIRTAFRPLPSLLLSLTASFHHAIIRSSGCSYLTKKQVPVCLLHCPPSTFLSPPTVPLFFLLCSTFPDTILDLLIFWPSTGDVGILCLLILSFRLSSSSDMNFGEAGWKDKREDFFIGFLSSFPEFIDPGRSFKILF</sequence>
<evidence type="ECO:0000313" key="2">
    <source>
        <dbReference type="Proteomes" id="UP001418222"/>
    </source>
</evidence>
<keyword evidence="2" id="KW-1185">Reference proteome</keyword>
<comment type="caution">
    <text evidence="1">The sequence shown here is derived from an EMBL/GenBank/DDBJ whole genome shotgun (WGS) entry which is preliminary data.</text>
</comment>
<accession>A0AAP0GAZ8</accession>